<dbReference type="Gene3D" id="3.40.250.10">
    <property type="entry name" value="Rhodanese-like domain"/>
    <property type="match status" value="1"/>
</dbReference>
<proteinExistence type="predicted"/>
<dbReference type="AlphaFoldDB" id="B7GK54"/>
<dbReference type="Pfam" id="PF00581">
    <property type="entry name" value="Rhodanese"/>
    <property type="match status" value="1"/>
</dbReference>
<evidence type="ECO:0000259" key="1">
    <source>
        <dbReference type="PROSITE" id="PS50206"/>
    </source>
</evidence>
<evidence type="ECO:0000313" key="3">
    <source>
        <dbReference type="Proteomes" id="UP000000742"/>
    </source>
</evidence>
<dbReference type="KEGG" id="afl:Aflv_0426"/>
<gene>
    <name evidence="2" type="ordered locus">Aflv_0426</name>
</gene>
<dbReference type="InterPro" id="IPR036873">
    <property type="entry name" value="Rhodanese-like_dom_sf"/>
</dbReference>
<feature type="domain" description="Rhodanese" evidence="1">
    <location>
        <begin position="39"/>
        <end position="119"/>
    </location>
</feature>
<dbReference type="InterPro" id="IPR001763">
    <property type="entry name" value="Rhodanese-like_dom"/>
</dbReference>
<dbReference type="GO" id="GO:0016740">
    <property type="term" value="F:transferase activity"/>
    <property type="evidence" value="ECO:0007669"/>
    <property type="project" value="UniProtKB-KW"/>
</dbReference>
<dbReference type="CDD" id="cd00158">
    <property type="entry name" value="RHOD"/>
    <property type="match status" value="1"/>
</dbReference>
<sequence>MLQINVQSLSHMWRGAFAKERKRLMKEITAAQLKQIMQTGERVHIIDVREDEEVAFGMIPSAIHIRMGDIPERMSELDKQKTYVIICRSGVRSEHVCRYLEAHGYNVCNVIDGMLGWNGELL</sequence>
<dbReference type="PANTHER" id="PTHR43031:SF17">
    <property type="entry name" value="SULFURTRANSFERASE YTWF-RELATED"/>
    <property type="match status" value="1"/>
</dbReference>
<keyword evidence="2" id="KW-0808">Transferase</keyword>
<dbReference type="InterPro" id="IPR050229">
    <property type="entry name" value="GlpE_sulfurtransferase"/>
</dbReference>
<dbReference type="SUPFAM" id="SSF52821">
    <property type="entry name" value="Rhodanese/Cell cycle control phosphatase"/>
    <property type="match status" value="1"/>
</dbReference>
<protein>
    <submittedName>
        <fullName evidence="2">Rhodanese-related sulfurtransferase</fullName>
    </submittedName>
</protein>
<reference evidence="2 3" key="1">
    <citation type="journal article" date="2008" name="Genome Biol.">
        <title>Encapsulated in silica: genome, proteome and physiology of the thermophilic bacterium Anoxybacillus flavithermus WK1.</title>
        <authorList>
            <person name="Saw J.H."/>
            <person name="Mountain B.W."/>
            <person name="Feng L."/>
            <person name="Omelchenko M.V."/>
            <person name="Hou S."/>
            <person name="Saito J.A."/>
            <person name="Stott M.B."/>
            <person name="Li D."/>
            <person name="Zhao G."/>
            <person name="Wu J."/>
            <person name="Galperin M.Y."/>
            <person name="Koonin E.V."/>
            <person name="Makarova K.S."/>
            <person name="Wolf Y.I."/>
            <person name="Rigden D.J."/>
            <person name="Dunfield P.F."/>
            <person name="Wang L."/>
            <person name="Alam M."/>
        </authorList>
    </citation>
    <scope>NUCLEOTIDE SEQUENCE [LARGE SCALE GENOMIC DNA]</scope>
    <source>
        <strain evidence="3">DSM 21510 / WK1</strain>
    </source>
</reference>
<dbReference type="EMBL" id="CP000922">
    <property type="protein sequence ID" value="ACJ32810.1"/>
    <property type="molecule type" value="Genomic_DNA"/>
</dbReference>
<name>B7GK54_ANOFW</name>
<dbReference type="PANTHER" id="PTHR43031">
    <property type="entry name" value="FAD-DEPENDENT OXIDOREDUCTASE"/>
    <property type="match status" value="1"/>
</dbReference>
<evidence type="ECO:0000313" key="2">
    <source>
        <dbReference type="EMBL" id="ACJ32810.1"/>
    </source>
</evidence>
<dbReference type="SMART" id="SM00450">
    <property type="entry name" value="RHOD"/>
    <property type="match status" value="1"/>
</dbReference>
<dbReference type="Proteomes" id="UP000000742">
    <property type="component" value="Chromosome"/>
</dbReference>
<organism evidence="2 3">
    <name type="scientific">Anoxybacillus flavithermus (strain DSM 21510 / WK1)</name>
    <dbReference type="NCBI Taxonomy" id="491915"/>
    <lineage>
        <taxon>Bacteria</taxon>
        <taxon>Bacillati</taxon>
        <taxon>Bacillota</taxon>
        <taxon>Bacilli</taxon>
        <taxon>Bacillales</taxon>
        <taxon>Anoxybacillaceae</taxon>
        <taxon>Anoxybacillus</taxon>
    </lineage>
</organism>
<dbReference type="eggNOG" id="COG0607">
    <property type="taxonomic scope" value="Bacteria"/>
</dbReference>
<dbReference type="PROSITE" id="PS50206">
    <property type="entry name" value="RHODANESE_3"/>
    <property type="match status" value="1"/>
</dbReference>
<dbReference type="HOGENOM" id="CLU_089574_13_3_9"/>
<accession>B7GK54</accession>
<dbReference type="STRING" id="491915.Aflv_0426"/>